<feature type="transmembrane region" description="Helical" evidence="6">
    <location>
        <begin position="41"/>
        <end position="61"/>
    </location>
</feature>
<feature type="transmembrane region" description="Helical" evidence="6">
    <location>
        <begin position="103"/>
        <end position="133"/>
    </location>
</feature>
<keyword evidence="4 6" id="KW-1133">Transmembrane helix</keyword>
<keyword evidence="3 6" id="KW-0812">Transmembrane</keyword>
<evidence type="ECO:0000256" key="1">
    <source>
        <dbReference type="ARBA" id="ARBA00004141"/>
    </source>
</evidence>
<dbReference type="Pfam" id="PF07690">
    <property type="entry name" value="MFS_1"/>
    <property type="match status" value="1"/>
</dbReference>
<feature type="transmembrane region" description="Helical" evidence="6">
    <location>
        <begin position="285"/>
        <end position="306"/>
    </location>
</feature>
<dbReference type="SUPFAM" id="SSF103473">
    <property type="entry name" value="MFS general substrate transporter"/>
    <property type="match status" value="1"/>
</dbReference>
<dbReference type="Proteomes" id="UP000028487">
    <property type="component" value="Unassembled WGS sequence"/>
</dbReference>
<organism evidence="7">
    <name type="scientific">Xenorhabdus bovienii str. feltiae Moldova</name>
    <dbReference type="NCBI Taxonomy" id="1398200"/>
    <lineage>
        <taxon>Bacteria</taxon>
        <taxon>Pseudomonadati</taxon>
        <taxon>Pseudomonadota</taxon>
        <taxon>Gammaproteobacteria</taxon>
        <taxon>Enterobacterales</taxon>
        <taxon>Morganellaceae</taxon>
        <taxon>Xenorhabdus</taxon>
    </lineage>
</organism>
<feature type="transmembrane region" description="Helical" evidence="6">
    <location>
        <begin position="251"/>
        <end position="273"/>
    </location>
</feature>
<evidence type="ECO:0000256" key="5">
    <source>
        <dbReference type="ARBA" id="ARBA00023136"/>
    </source>
</evidence>
<gene>
    <name evidence="7" type="ORF">XBFM1_1950009</name>
</gene>
<keyword evidence="5 6" id="KW-0472">Membrane</keyword>
<evidence type="ECO:0000256" key="2">
    <source>
        <dbReference type="ARBA" id="ARBA00022448"/>
    </source>
</evidence>
<dbReference type="GO" id="GO:0022857">
    <property type="term" value="F:transmembrane transporter activity"/>
    <property type="evidence" value="ECO:0007669"/>
    <property type="project" value="InterPro"/>
</dbReference>
<feature type="transmembrane region" description="Helical" evidence="6">
    <location>
        <begin position="380"/>
        <end position="402"/>
    </location>
</feature>
<dbReference type="Gene3D" id="1.20.1250.20">
    <property type="entry name" value="MFS general substrate transporter like domains"/>
    <property type="match status" value="1"/>
</dbReference>
<keyword evidence="2" id="KW-0813">Transport</keyword>
<protein>
    <submittedName>
        <fullName evidence="7">MFS family, AmpG related permease</fullName>
    </submittedName>
</protein>
<dbReference type="PANTHER" id="PTHR12778">
    <property type="entry name" value="SOLUTE CARRIER FAMILY 33 ACETYL-COA TRANSPORTER -RELATED"/>
    <property type="match status" value="1"/>
</dbReference>
<comment type="subcellular location">
    <subcellularLocation>
        <location evidence="1">Membrane</location>
        <topology evidence="1">Multi-pass membrane protein</topology>
    </subcellularLocation>
</comment>
<feature type="transmembrane region" description="Helical" evidence="6">
    <location>
        <begin position="145"/>
        <end position="163"/>
    </location>
</feature>
<feature type="transmembrane region" description="Helical" evidence="6">
    <location>
        <begin position="73"/>
        <end position="97"/>
    </location>
</feature>
<dbReference type="RefSeq" id="WP_038223760.1">
    <property type="nucleotide sequence ID" value="NZ_CAWLWD010000168.1"/>
</dbReference>
<name>A0A077NFR5_XENBV</name>
<feature type="transmembrane region" description="Helical" evidence="6">
    <location>
        <begin position="7"/>
        <end position="29"/>
    </location>
</feature>
<feature type="transmembrane region" description="Helical" evidence="6">
    <location>
        <begin position="169"/>
        <end position="188"/>
    </location>
</feature>
<feature type="transmembrane region" description="Helical" evidence="6">
    <location>
        <begin position="217"/>
        <end position="239"/>
    </location>
</feature>
<evidence type="ECO:0000256" key="3">
    <source>
        <dbReference type="ARBA" id="ARBA00022692"/>
    </source>
</evidence>
<proteinExistence type="predicted"/>
<evidence type="ECO:0000256" key="6">
    <source>
        <dbReference type="SAM" id="Phobius"/>
    </source>
</evidence>
<feature type="transmembrane region" description="Helical" evidence="6">
    <location>
        <begin position="312"/>
        <end position="334"/>
    </location>
</feature>
<dbReference type="PANTHER" id="PTHR12778:SF10">
    <property type="entry name" value="MAJOR FACILITATOR SUPERFAMILY DOMAIN-CONTAINING PROTEIN 3"/>
    <property type="match status" value="1"/>
</dbReference>
<dbReference type="GO" id="GO:0016020">
    <property type="term" value="C:membrane"/>
    <property type="evidence" value="ECO:0007669"/>
    <property type="project" value="UniProtKB-SubCell"/>
</dbReference>
<dbReference type="EMBL" id="CBSV010000107">
    <property type="protein sequence ID" value="CDH01032.1"/>
    <property type="molecule type" value="Genomic_DNA"/>
</dbReference>
<dbReference type="InterPro" id="IPR004752">
    <property type="entry name" value="AmpG_permease/AT-1"/>
</dbReference>
<dbReference type="InterPro" id="IPR011701">
    <property type="entry name" value="MFS"/>
</dbReference>
<dbReference type="HOGENOM" id="CLU_029352_4_2_6"/>
<dbReference type="AlphaFoldDB" id="A0A077NFR5"/>
<evidence type="ECO:0000313" key="7">
    <source>
        <dbReference type="EMBL" id="CDH01032.1"/>
    </source>
</evidence>
<evidence type="ECO:0000256" key="4">
    <source>
        <dbReference type="ARBA" id="ARBA00022989"/>
    </source>
</evidence>
<comment type="caution">
    <text evidence="7">The sequence shown here is derived from an EMBL/GenBank/DDBJ whole genome shotgun (WGS) entry which is preliminary data.</text>
</comment>
<sequence>MKYNGNIASLFGLYCGQGAPLGFAIFALPGILRAQGADMQFIGLVGLSMLPWAFKFLWASWIENHKPWGFGSLPAGVGWIQLFKGLSLLLAVLLWFFAPDTDIIGLLVLITIINFCYASQDVAVDALAVRVFAGSRHVNVNVSQIAGFSLGMLLGGVLSLYIFSAAGWHMTVLSFLLIQLICHLPFMCHQGSFTQENQLPVKPGRASLWKIFRRKGWLPIIAMALCFKFTSTMGVALVSPLLVDMGVNLELIALISGGVLIISYIAGAVSSGILHKWFSSPQLTVFGLTGSACCWLGTALSLMASANSPTMVFLFFILEGFFFNLCCVSLFSWFMRWSEGEKDHTIVQPGTDFTLLQCCEVLGSSMAMVLTGLLAHHLGFTQAFTLAAASGFAVVLLTIVCFRYSRRSYRGFDEPRCITERE</sequence>
<reference evidence="7" key="1">
    <citation type="submission" date="2013-07" db="EMBL/GenBank/DDBJ databases">
        <title>Sub-species coevolution in mutualistic symbiosis.</title>
        <authorList>
            <person name="Murfin K."/>
            <person name="Klassen J."/>
            <person name="Lee M."/>
            <person name="Forst S."/>
            <person name="Stock P."/>
            <person name="Goodrich-Blair H."/>
        </authorList>
    </citation>
    <scope>NUCLEOTIDE SEQUENCE [LARGE SCALE GENOMIC DNA]</scope>
    <source>
        <strain evidence="7">Feltiae Moldova</strain>
    </source>
</reference>
<accession>A0A077NFR5</accession>
<dbReference type="InterPro" id="IPR036259">
    <property type="entry name" value="MFS_trans_sf"/>
</dbReference>